<sequence>MAELKAIEAAIISANAHHFPRSRSYQTPDQSYKPSCELIWTKAHVGTEGNERADIYAKEATTRENVDFHIGLSIKHIKTEFAKAIKTEWQLQWSSSSKGRAVHEICRHVCSQRIHGNYFLNQIITEHGALASYQHKFSTPVQYAAVVRR</sequence>
<proteinExistence type="predicted"/>
<dbReference type="InterPro" id="IPR012337">
    <property type="entry name" value="RNaseH-like_sf"/>
</dbReference>
<organism evidence="2 3">
    <name type="scientific">Caerostris extrusa</name>
    <name type="common">Bark spider</name>
    <name type="synonym">Caerostris bankana</name>
    <dbReference type="NCBI Taxonomy" id="172846"/>
    <lineage>
        <taxon>Eukaryota</taxon>
        <taxon>Metazoa</taxon>
        <taxon>Ecdysozoa</taxon>
        <taxon>Arthropoda</taxon>
        <taxon>Chelicerata</taxon>
        <taxon>Arachnida</taxon>
        <taxon>Araneae</taxon>
        <taxon>Araneomorphae</taxon>
        <taxon>Entelegynae</taxon>
        <taxon>Araneoidea</taxon>
        <taxon>Araneidae</taxon>
        <taxon>Caerostris</taxon>
    </lineage>
</organism>
<dbReference type="InterPro" id="IPR002156">
    <property type="entry name" value="RNaseH_domain"/>
</dbReference>
<dbReference type="EMBL" id="BPLR01007988">
    <property type="protein sequence ID" value="GIY21222.1"/>
    <property type="molecule type" value="Genomic_DNA"/>
</dbReference>
<dbReference type="SUPFAM" id="SSF53098">
    <property type="entry name" value="Ribonuclease H-like"/>
    <property type="match status" value="1"/>
</dbReference>
<name>A0AAV4RM44_CAEEX</name>
<dbReference type="InterPro" id="IPR036397">
    <property type="entry name" value="RNaseH_sf"/>
</dbReference>
<dbReference type="Proteomes" id="UP001054945">
    <property type="component" value="Unassembled WGS sequence"/>
</dbReference>
<feature type="domain" description="RNase H type-1" evidence="1">
    <location>
        <begin position="1"/>
        <end position="62"/>
    </location>
</feature>
<dbReference type="PROSITE" id="PS50879">
    <property type="entry name" value="RNASE_H_1"/>
    <property type="match status" value="1"/>
</dbReference>
<dbReference type="Gene3D" id="3.30.420.10">
    <property type="entry name" value="Ribonuclease H-like superfamily/Ribonuclease H"/>
    <property type="match status" value="1"/>
</dbReference>
<comment type="caution">
    <text evidence="2">The sequence shown here is derived from an EMBL/GenBank/DDBJ whole genome shotgun (WGS) entry which is preliminary data.</text>
</comment>
<dbReference type="GO" id="GO:0003676">
    <property type="term" value="F:nucleic acid binding"/>
    <property type="evidence" value="ECO:0007669"/>
    <property type="project" value="InterPro"/>
</dbReference>
<dbReference type="AlphaFoldDB" id="A0AAV4RM44"/>
<accession>A0AAV4RM44</accession>
<keyword evidence="3" id="KW-1185">Reference proteome</keyword>
<evidence type="ECO:0000259" key="1">
    <source>
        <dbReference type="PROSITE" id="PS50879"/>
    </source>
</evidence>
<evidence type="ECO:0000313" key="3">
    <source>
        <dbReference type="Proteomes" id="UP001054945"/>
    </source>
</evidence>
<protein>
    <submittedName>
        <fullName evidence="2">RNase H domain-containing protein</fullName>
    </submittedName>
</protein>
<reference evidence="2 3" key="1">
    <citation type="submission" date="2021-06" db="EMBL/GenBank/DDBJ databases">
        <title>Caerostris extrusa draft genome.</title>
        <authorList>
            <person name="Kono N."/>
            <person name="Arakawa K."/>
        </authorList>
    </citation>
    <scope>NUCLEOTIDE SEQUENCE [LARGE SCALE GENOMIC DNA]</scope>
</reference>
<dbReference type="GO" id="GO:0004523">
    <property type="term" value="F:RNA-DNA hybrid ribonuclease activity"/>
    <property type="evidence" value="ECO:0007669"/>
    <property type="project" value="InterPro"/>
</dbReference>
<evidence type="ECO:0000313" key="2">
    <source>
        <dbReference type="EMBL" id="GIY21222.1"/>
    </source>
</evidence>
<gene>
    <name evidence="2" type="primary">AVEN_21010_1</name>
    <name evidence="2" type="ORF">CEXT_257341</name>
</gene>